<feature type="compositionally biased region" description="Low complexity" evidence="1">
    <location>
        <begin position="13"/>
        <end position="23"/>
    </location>
</feature>
<organism evidence="2 3">
    <name type="scientific">Penicillium oxalicum (strain 114-2 / CGMCC 5302)</name>
    <name type="common">Penicillium decumbens</name>
    <dbReference type="NCBI Taxonomy" id="933388"/>
    <lineage>
        <taxon>Eukaryota</taxon>
        <taxon>Fungi</taxon>
        <taxon>Dikarya</taxon>
        <taxon>Ascomycota</taxon>
        <taxon>Pezizomycotina</taxon>
        <taxon>Eurotiomycetes</taxon>
        <taxon>Eurotiomycetidae</taxon>
        <taxon>Eurotiales</taxon>
        <taxon>Aspergillaceae</taxon>
        <taxon>Penicillium</taxon>
    </lineage>
</organism>
<evidence type="ECO:0000313" key="3">
    <source>
        <dbReference type="Proteomes" id="UP000019376"/>
    </source>
</evidence>
<keyword evidence="3" id="KW-1185">Reference proteome</keyword>
<sequence>MTAVPPRSVPIEPGGRTPTGGSPSKKKVELDEAVEGAPHQKSSSSPPPTITDTQSVSPSLLLLFFPPLSSSFSSPSLTVII</sequence>
<gene>
    <name evidence="2" type="ORF">PDE_00195</name>
</gene>
<evidence type="ECO:0000313" key="2">
    <source>
        <dbReference type="EMBL" id="EPS25262.1"/>
    </source>
</evidence>
<dbReference type="AlphaFoldDB" id="S8ATW0"/>
<dbReference type="EMBL" id="KB644408">
    <property type="protein sequence ID" value="EPS25262.1"/>
    <property type="molecule type" value="Genomic_DNA"/>
</dbReference>
<evidence type="ECO:0000256" key="1">
    <source>
        <dbReference type="SAM" id="MobiDB-lite"/>
    </source>
</evidence>
<reference evidence="2 3" key="1">
    <citation type="journal article" date="2013" name="PLoS ONE">
        <title>Genomic and secretomic analyses reveal unique features of the lignocellulolytic enzyme system of Penicillium decumbens.</title>
        <authorList>
            <person name="Liu G."/>
            <person name="Zhang L."/>
            <person name="Wei X."/>
            <person name="Zou G."/>
            <person name="Qin Y."/>
            <person name="Ma L."/>
            <person name="Li J."/>
            <person name="Zheng H."/>
            <person name="Wang S."/>
            <person name="Wang C."/>
            <person name="Xun L."/>
            <person name="Zhao G.-P."/>
            <person name="Zhou Z."/>
            <person name="Qu Y."/>
        </authorList>
    </citation>
    <scope>NUCLEOTIDE SEQUENCE [LARGE SCALE GENOMIC DNA]</scope>
    <source>
        <strain evidence="3">114-2 / CGMCC 5302</strain>
    </source>
</reference>
<proteinExistence type="predicted"/>
<dbReference type="HOGENOM" id="CLU_2574607_0_0_1"/>
<dbReference type="Proteomes" id="UP000019376">
    <property type="component" value="Unassembled WGS sequence"/>
</dbReference>
<name>S8ATW0_PENO1</name>
<feature type="region of interest" description="Disordered" evidence="1">
    <location>
        <begin position="1"/>
        <end position="54"/>
    </location>
</feature>
<accession>S8ATW0</accession>
<protein>
    <submittedName>
        <fullName evidence="2">Uncharacterized protein</fullName>
    </submittedName>
</protein>